<evidence type="ECO:0000313" key="3">
    <source>
        <dbReference type="Proteomes" id="UP001141552"/>
    </source>
</evidence>
<proteinExistence type="predicted"/>
<evidence type="ECO:0000259" key="1">
    <source>
        <dbReference type="PROSITE" id="PS50181"/>
    </source>
</evidence>
<keyword evidence="3" id="KW-1185">Reference proteome</keyword>
<sequence length="92" mass="10947">MARVERVDDEDDDRWSELPEEILEKIVSSLDVKSMVRASSLNKSSRQWKIPWPPFYPFIDFNCVPCHSTHADRRSFFSKLRHYTKLSKLALY</sequence>
<dbReference type="Gene3D" id="1.20.1280.50">
    <property type="match status" value="1"/>
</dbReference>
<gene>
    <name evidence="2" type="ORF">Tsubulata_035712</name>
</gene>
<dbReference type="Pfam" id="PF00646">
    <property type="entry name" value="F-box"/>
    <property type="match status" value="1"/>
</dbReference>
<dbReference type="Proteomes" id="UP001141552">
    <property type="component" value="Unassembled WGS sequence"/>
</dbReference>
<comment type="caution">
    <text evidence="2">The sequence shown here is derived from an EMBL/GenBank/DDBJ whole genome shotgun (WGS) entry which is preliminary data.</text>
</comment>
<reference evidence="2" key="2">
    <citation type="journal article" date="2023" name="Plants (Basel)">
        <title>Annotation of the Turnera subulata (Passifloraceae) Draft Genome Reveals the S-Locus Evolved after the Divergence of Turneroideae from Passifloroideae in a Stepwise Manner.</title>
        <authorList>
            <person name="Henning P.M."/>
            <person name="Roalson E.H."/>
            <person name="Mir W."/>
            <person name="McCubbin A.G."/>
            <person name="Shore J.S."/>
        </authorList>
    </citation>
    <scope>NUCLEOTIDE SEQUENCE</scope>
    <source>
        <strain evidence="2">F60SS</strain>
    </source>
</reference>
<accession>A0A9Q0F8V6</accession>
<evidence type="ECO:0000313" key="2">
    <source>
        <dbReference type="EMBL" id="KAJ4827058.1"/>
    </source>
</evidence>
<organism evidence="2 3">
    <name type="scientific">Turnera subulata</name>
    <dbReference type="NCBI Taxonomy" id="218843"/>
    <lineage>
        <taxon>Eukaryota</taxon>
        <taxon>Viridiplantae</taxon>
        <taxon>Streptophyta</taxon>
        <taxon>Embryophyta</taxon>
        <taxon>Tracheophyta</taxon>
        <taxon>Spermatophyta</taxon>
        <taxon>Magnoliopsida</taxon>
        <taxon>eudicotyledons</taxon>
        <taxon>Gunneridae</taxon>
        <taxon>Pentapetalae</taxon>
        <taxon>rosids</taxon>
        <taxon>fabids</taxon>
        <taxon>Malpighiales</taxon>
        <taxon>Passifloraceae</taxon>
        <taxon>Turnera</taxon>
    </lineage>
</organism>
<dbReference type="EMBL" id="JAKUCV010006498">
    <property type="protein sequence ID" value="KAJ4827058.1"/>
    <property type="molecule type" value="Genomic_DNA"/>
</dbReference>
<dbReference type="SUPFAM" id="SSF81383">
    <property type="entry name" value="F-box domain"/>
    <property type="match status" value="1"/>
</dbReference>
<protein>
    <recommendedName>
        <fullName evidence="1">F-box domain-containing protein</fullName>
    </recommendedName>
</protein>
<dbReference type="CDD" id="cd09917">
    <property type="entry name" value="F-box_SF"/>
    <property type="match status" value="1"/>
</dbReference>
<dbReference type="InterPro" id="IPR036047">
    <property type="entry name" value="F-box-like_dom_sf"/>
</dbReference>
<name>A0A9Q0F8V6_9ROSI</name>
<dbReference type="PROSITE" id="PS50181">
    <property type="entry name" value="FBOX"/>
    <property type="match status" value="1"/>
</dbReference>
<dbReference type="InterPro" id="IPR001810">
    <property type="entry name" value="F-box_dom"/>
</dbReference>
<dbReference type="AlphaFoldDB" id="A0A9Q0F8V6"/>
<dbReference type="OrthoDB" id="1848700at2759"/>
<feature type="domain" description="F-box" evidence="1">
    <location>
        <begin position="12"/>
        <end position="49"/>
    </location>
</feature>
<reference evidence="2" key="1">
    <citation type="submission" date="2022-02" db="EMBL/GenBank/DDBJ databases">
        <authorList>
            <person name="Henning P.M."/>
            <person name="McCubbin A.G."/>
            <person name="Shore J.S."/>
        </authorList>
    </citation>
    <scope>NUCLEOTIDE SEQUENCE</scope>
    <source>
        <strain evidence="2">F60SS</strain>
        <tissue evidence="2">Leaves</tissue>
    </source>
</reference>